<keyword evidence="2" id="KW-1185">Reference proteome</keyword>
<dbReference type="AlphaFoldDB" id="A0A834T1K3"/>
<dbReference type="InterPro" id="IPR001424">
    <property type="entry name" value="SOD_Cu_Zn_dom"/>
</dbReference>
<dbReference type="SUPFAM" id="SSF49329">
    <property type="entry name" value="Cu,Zn superoxide dismutase-like"/>
    <property type="match status" value="1"/>
</dbReference>
<name>A0A834T1K3_9FABA</name>
<reference evidence="1" key="1">
    <citation type="submission" date="2020-09" db="EMBL/GenBank/DDBJ databases">
        <title>Genome-Enabled Discovery of Anthraquinone Biosynthesis in Senna tora.</title>
        <authorList>
            <person name="Kang S.-H."/>
            <person name="Pandey R.P."/>
            <person name="Lee C.-M."/>
            <person name="Sim J.-S."/>
            <person name="Jeong J.-T."/>
            <person name="Choi B.-S."/>
            <person name="Jung M."/>
            <person name="Ginzburg D."/>
            <person name="Zhao K."/>
            <person name="Won S.Y."/>
            <person name="Oh T.-J."/>
            <person name="Yu Y."/>
            <person name="Kim N.-H."/>
            <person name="Lee O.R."/>
            <person name="Lee T.-H."/>
            <person name="Bashyal P."/>
            <person name="Kim T.-S."/>
            <person name="Lee W.-H."/>
            <person name="Kawkins C."/>
            <person name="Kim C.-K."/>
            <person name="Kim J.S."/>
            <person name="Ahn B.O."/>
            <person name="Rhee S.Y."/>
            <person name="Sohng J.K."/>
        </authorList>
    </citation>
    <scope>NUCLEOTIDE SEQUENCE</scope>
    <source>
        <tissue evidence="1">Leaf</tissue>
    </source>
</reference>
<dbReference type="PRINTS" id="PR00068">
    <property type="entry name" value="CUZNDISMTASE"/>
</dbReference>
<dbReference type="GO" id="GO:0006801">
    <property type="term" value="P:superoxide metabolic process"/>
    <property type="evidence" value="ECO:0007669"/>
    <property type="project" value="InterPro"/>
</dbReference>
<evidence type="ECO:0000313" key="1">
    <source>
        <dbReference type="EMBL" id="KAF7807464.1"/>
    </source>
</evidence>
<dbReference type="GO" id="GO:0046872">
    <property type="term" value="F:metal ion binding"/>
    <property type="evidence" value="ECO:0007669"/>
    <property type="project" value="InterPro"/>
</dbReference>
<sequence length="43" mass="4765">MVHHRMKSIMRIPLSGPNSVVGRAFVVQELEDDLGKVGYNAVI</sequence>
<dbReference type="Proteomes" id="UP000634136">
    <property type="component" value="Unassembled WGS sequence"/>
</dbReference>
<protein>
    <submittedName>
        <fullName evidence="1">Superoxide dismutase [Cu-Zn], chloroplastic</fullName>
    </submittedName>
</protein>
<gene>
    <name evidence="1" type="ORF">G2W53_039625</name>
</gene>
<organism evidence="1 2">
    <name type="scientific">Senna tora</name>
    <dbReference type="NCBI Taxonomy" id="362788"/>
    <lineage>
        <taxon>Eukaryota</taxon>
        <taxon>Viridiplantae</taxon>
        <taxon>Streptophyta</taxon>
        <taxon>Embryophyta</taxon>
        <taxon>Tracheophyta</taxon>
        <taxon>Spermatophyta</taxon>
        <taxon>Magnoliopsida</taxon>
        <taxon>eudicotyledons</taxon>
        <taxon>Gunneridae</taxon>
        <taxon>Pentapetalae</taxon>
        <taxon>rosids</taxon>
        <taxon>fabids</taxon>
        <taxon>Fabales</taxon>
        <taxon>Fabaceae</taxon>
        <taxon>Caesalpinioideae</taxon>
        <taxon>Cassia clade</taxon>
        <taxon>Senna</taxon>
    </lineage>
</organism>
<accession>A0A834T1K3</accession>
<proteinExistence type="predicted"/>
<evidence type="ECO:0000313" key="2">
    <source>
        <dbReference type="Proteomes" id="UP000634136"/>
    </source>
</evidence>
<dbReference type="Gene3D" id="2.60.40.200">
    <property type="entry name" value="Superoxide dismutase, copper/zinc binding domain"/>
    <property type="match status" value="1"/>
</dbReference>
<comment type="caution">
    <text evidence="1">The sequence shown here is derived from an EMBL/GenBank/DDBJ whole genome shotgun (WGS) entry which is preliminary data.</text>
</comment>
<dbReference type="InterPro" id="IPR036423">
    <property type="entry name" value="SOD-like_Cu/Zn_dom_sf"/>
</dbReference>
<dbReference type="EMBL" id="JAAIUW010000012">
    <property type="protein sequence ID" value="KAF7807464.1"/>
    <property type="molecule type" value="Genomic_DNA"/>
</dbReference>